<dbReference type="PANTHER" id="PTHR16465">
    <property type="entry name" value="NUCLEASE-RELATED"/>
    <property type="match status" value="1"/>
</dbReference>
<dbReference type="GO" id="GO:0003676">
    <property type="term" value="F:nucleic acid binding"/>
    <property type="evidence" value="ECO:0007669"/>
    <property type="project" value="InterPro"/>
</dbReference>
<evidence type="ECO:0000256" key="3">
    <source>
        <dbReference type="ARBA" id="ARBA00022833"/>
    </source>
</evidence>
<dbReference type="AlphaFoldDB" id="A0A1B0DM00"/>
<evidence type="ECO:0000313" key="4">
    <source>
        <dbReference type="EnsemblMetazoa" id="PPAI009390-PA"/>
    </source>
</evidence>
<keyword evidence="2" id="KW-0863">Zinc-finger</keyword>
<protein>
    <submittedName>
        <fullName evidence="4">Uncharacterized protein</fullName>
    </submittedName>
</protein>
<dbReference type="GO" id="GO:0005689">
    <property type="term" value="C:U12-type spliceosomal complex"/>
    <property type="evidence" value="ECO:0007669"/>
    <property type="project" value="TreeGrafter"/>
</dbReference>
<organism evidence="4 5">
    <name type="scientific">Phlebotomus papatasi</name>
    <name type="common">Sandfly</name>
    <dbReference type="NCBI Taxonomy" id="29031"/>
    <lineage>
        <taxon>Eukaryota</taxon>
        <taxon>Metazoa</taxon>
        <taxon>Ecdysozoa</taxon>
        <taxon>Arthropoda</taxon>
        <taxon>Hexapoda</taxon>
        <taxon>Insecta</taxon>
        <taxon>Pterygota</taxon>
        <taxon>Neoptera</taxon>
        <taxon>Endopterygota</taxon>
        <taxon>Diptera</taxon>
        <taxon>Nematocera</taxon>
        <taxon>Psychodoidea</taxon>
        <taxon>Psychodidae</taxon>
        <taxon>Phlebotomus</taxon>
        <taxon>Phlebotomus</taxon>
    </lineage>
</organism>
<proteinExistence type="predicted"/>
<dbReference type="InterPro" id="IPR000571">
    <property type="entry name" value="Znf_CCCH"/>
</dbReference>
<evidence type="ECO:0000256" key="2">
    <source>
        <dbReference type="ARBA" id="ARBA00022771"/>
    </source>
</evidence>
<dbReference type="VEuPathDB" id="VectorBase:PPAI009390"/>
<dbReference type="InterPro" id="IPR003604">
    <property type="entry name" value="Matrin/U1-like-C_Znf_C2H2"/>
</dbReference>
<reference evidence="4" key="1">
    <citation type="submission" date="2022-08" db="UniProtKB">
        <authorList>
            <consortium name="EnsemblMetazoa"/>
        </authorList>
    </citation>
    <scope>IDENTIFICATION</scope>
    <source>
        <strain evidence="4">Israel</strain>
    </source>
</reference>
<evidence type="ECO:0000256" key="1">
    <source>
        <dbReference type="ARBA" id="ARBA00022723"/>
    </source>
</evidence>
<evidence type="ECO:0000313" key="5">
    <source>
        <dbReference type="Proteomes" id="UP000092462"/>
    </source>
</evidence>
<dbReference type="Proteomes" id="UP000092462">
    <property type="component" value="Unassembled WGS sequence"/>
</dbReference>
<dbReference type="SUPFAM" id="SSF57667">
    <property type="entry name" value="beta-beta-alpha zinc fingers"/>
    <property type="match status" value="1"/>
</dbReference>
<accession>A0A1B0DM00</accession>
<dbReference type="InterPro" id="IPR036236">
    <property type="entry name" value="Znf_C2H2_sf"/>
</dbReference>
<dbReference type="EMBL" id="AJVK01036793">
    <property type="status" value="NOT_ANNOTATED_CDS"/>
    <property type="molecule type" value="Genomic_DNA"/>
</dbReference>
<dbReference type="Gene3D" id="3.30.160.60">
    <property type="entry name" value="Classic Zinc Finger"/>
    <property type="match status" value="1"/>
</dbReference>
<dbReference type="PROSITE" id="PS50103">
    <property type="entry name" value="ZF_C3H1"/>
    <property type="match status" value="1"/>
</dbReference>
<dbReference type="SMART" id="SM00451">
    <property type="entry name" value="ZnF_U1"/>
    <property type="match status" value="1"/>
</dbReference>
<keyword evidence="3" id="KW-0862">Zinc</keyword>
<dbReference type="VEuPathDB" id="VectorBase:PPAPM1_004680"/>
<dbReference type="Pfam" id="PF06220">
    <property type="entry name" value="zf-U1"/>
    <property type="match status" value="1"/>
</dbReference>
<keyword evidence="1" id="KW-0479">Metal-binding</keyword>
<dbReference type="EnsemblMetazoa" id="PPAI009390-RA">
    <property type="protein sequence ID" value="PPAI009390-PA"/>
    <property type="gene ID" value="PPAI009390"/>
</dbReference>
<name>A0A1B0DM00_PHLPP</name>
<dbReference type="PANTHER" id="PTHR16465:SF0">
    <property type="entry name" value="ZINC FINGER MATRIN-TYPE PROTEIN 5"/>
    <property type="match status" value="1"/>
</dbReference>
<sequence>MGKKNYYCEYCQKSFKDILGIRKNHLKGLQHQKAVSEHYAKFKDLKEIFLEESRKKTCKRIFEGLECKFGTQCRFSHYTPGQLAEMKQKIAEMEASKKPRSEVVDMKGIEKFLNKTRERILRDLCTTNKPFWTYPFDLVEGLDLPPSLQPLEPSLLSEKFEEWG</sequence>
<dbReference type="GO" id="GO:0008270">
    <property type="term" value="F:zinc ion binding"/>
    <property type="evidence" value="ECO:0007669"/>
    <property type="project" value="UniProtKB-KW"/>
</dbReference>
<dbReference type="InterPro" id="IPR013085">
    <property type="entry name" value="U1-CZ_Znf_C2H2"/>
</dbReference>
<keyword evidence="5" id="KW-1185">Reference proteome</keyword>